<dbReference type="RefSeq" id="WP_136060914.1">
    <property type="nucleotide sequence ID" value="NZ_CAAHFH010000001.1"/>
</dbReference>
<keyword evidence="3" id="KW-1185">Reference proteome</keyword>
<dbReference type="InterPro" id="IPR013320">
    <property type="entry name" value="ConA-like_dom_sf"/>
</dbReference>
<dbReference type="SUPFAM" id="SSF49899">
    <property type="entry name" value="Concanavalin A-like lectins/glucanases"/>
    <property type="match status" value="2"/>
</dbReference>
<accession>A0A6C2UK01</accession>
<name>A0A6C2UK01_9BACT</name>
<dbReference type="AlphaFoldDB" id="A0A6C2UK01"/>
<protein>
    <submittedName>
        <fullName evidence="2">Uncharacterized protein</fullName>
    </submittedName>
</protein>
<dbReference type="EMBL" id="CAAHFH010000001">
    <property type="protein sequence ID" value="VGO19526.1"/>
    <property type="molecule type" value="Genomic_DNA"/>
</dbReference>
<feature type="chain" id="PRO_5025377269" evidence="1">
    <location>
        <begin position="28"/>
        <end position="1026"/>
    </location>
</feature>
<dbReference type="Proteomes" id="UP000346198">
    <property type="component" value="Unassembled WGS sequence"/>
</dbReference>
<organism evidence="2 3">
    <name type="scientific">Pontiella sulfatireligans</name>
    <dbReference type="NCBI Taxonomy" id="2750658"/>
    <lineage>
        <taxon>Bacteria</taxon>
        <taxon>Pseudomonadati</taxon>
        <taxon>Kiritimatiellota</taxon>
        <taxon>Kiritimatiellia</taxon>
        <taxon>Kiritimatiellales</taxon>
        <taxon>Pontiellaceae</taxon>
        <taxon>Pontiella</taxon>
    </lineage>
</organism>
<keyword evidence="1" id="KW-0732">Signal</keyword>
<evidence type="ECO:0000256" key="1">
    <source>
        <dbReference type="SAM" id="SignalP"/>
    </source>
</evidence>
<proteinExistence type="predicted"/>
<gene>
    <name evidence="2" type="ORF">SCARR_01585</name>
</gene>
<evidence type="ECO:0000313" key="2">
    <source>
        <dbReference type="EMBL" id="VGO19526.1"/>
    </source>
</evidence>
<feature type="signal peptide" evidence="1">
    <location>
        <begin position="1"/>
        <end position="27"/>
    </location>
</feature>
<reference evidence="2 3" key="1">
    <citation type="submission" date="2019-04" db="EMBL/GenBank/DDBJ databases">
        <authorList>
            <person name="Van Vliet M D."/>
        </authorList>
    </citation>
    <scope>NUCLEOTIDE SEQUENCE [LARGE SCALE GENOMIC DNA]</scope>
    <source>
        <strain evidence="2 3">F21</strain>
    </source>
</reference>
<sequence length="1026" mass="111267">MMRWNSSTLLCVAMVVGAGALTQATEAASPPADHRNYAFLDGEISQEVLENYLSRAITIAECLHSNGLYNSGMPYEDSDDDLRMILNTGAKFVGRAIFQWDKPALFNEPGWLAAAKTKMEAVHQEDPTVIFQAAIFESVTDKVNEVPIPDWVFEEFGMSVEQRNFNYEAMLNLNGNYVAGTPGWDKGFSVPDITRLETQLFFYFMARQYIDIGIEAIHWGQMSLMAMGDHNNDYTAWQTVLGKVRAYARDHARRGTVLCDAHMTNYGLKTADGHFLCDFSSFPLRVKEDLANEGGGLLEVGHISSIYGKTPGGITPSGWFCKRIPYLVEFDNFGGVLNPGVADLNSHWVWGYDEISWFGSLDEARRNEFLRYAFSWLKKHDNMGYLEMPGNRRHKLTVEGSWSRFRANLKQYCSTGTDLEVVIKELWSAGTVGFWRFETGAVTNDSSGNGLDLTQRIAGASGGGAGYPEGVARNESGAGSFLSTIPQTVAANTGVSYFNAKGNHWAVADTNLFDFGGGGFTFETFVTPSDQGLQQVAIKDEEWKVTINSANGILTVSLWDSATNDWVDAKNTFDGNTTFATGKDFYIAAVVDPGDTDTALTLYYRNLTDGGDLLSVDTTIAGLNSINNTTNDFLLNGSQNFQAVDYMDEVRLSYGALSRSELLATVPELGYWRFEPGVATHDSSGNRLDLTQLIAGAPTGGADYPKGVARPSTGDGVYLPTIPQSGVTNAGVSFFNARGNHWAVGDTNLFDFGANAFSFEAFVTPTAGNGFQIVASKAEEWRVTLHEGTGDLIFGIWDTAISNWATAQAKLDGTNSFAGSVDYYIGAVVTPGVSNTAVTLYYQNLTDGGDLLSAEKTIAGVNSIQNTTNSFLLNGSANNKAVRYMDEVRLSAGALSRSELLVYSAVVADPSGFDAFVDQYDLSGDPSANADNDELTDWGEYVFGGNPTNSGDIGTQPSFDSGDYLFSIVGDSALQYYVLTTTNLVEGSWGTNTGPVAITDESGELGSYSNAVGTAADELFIKLLVE</sequence>
<evidence type="ECO:0000313" key="3">
    <source>
        <dbReference type="Proteomes" id="UP000346198"/>
    </source>
</evidence>